<protein>
    <recommendedName>
        <fullName evidence="4 19">Peroxidase</fullName>
        <ecNumber evidence="4 19">1.11.1.7</ecNumber>
    </recommendedName>
</protein>
<keyword evidence="9 19" id="KW-0560">Oxidoreductase</keyword>
<dbReference type="InterPro" id="IPR019794">
    <property type="entry name" value="Peroxidases_AS"/>
</dbReference>
<feature type="binding site" evidence="16">
    <location>
        <position position="256"/>
    </location>
    <ligand>
        <name>Ca(2+)</name>
        <dbReference type="ChEBI" id="CHEBI:29108"/>
        <label>2</label>
    </ligand>
</feature>
<feature type="domain" description="Plant heme peroxidase family profile" evidence="20">
    <location>
        <begin position="25"/>
        <end position="328"/>
    </location>
</feature>
<dbReference type="GO" id="GO:0005576">
    <property type="term" value="C:extracellular region"/>
    <property type="evidence" value="ECO:0007669"/>
    <property type="project" value="UniProtKB-SubCell"/>
</dbReference>
<comment type="cofactor">
    <cofactor evidence="16 19">
        <name>Ca(2+)</name>
        <dbReference type="ChEBI" id="CHEBI:29108"/>
    </cofactor>
    <text evidence="16 19">Binds 2 calcium ions per subunit.</text>
</comment>
<dbReference type="EMBL" id="CM017885">
    <property type="protein sequence ID" value="KAG1368588.1"/>
    <property type="molecule type" value="Genomic_DNA"/>
</dbReference>
<feature type="binding site" evidence="16">
    <location>
        <position position="70"/>
    </location>
    <ligand>
        <name>Ca(2+)</name>
        <dbReference type="ChEBI" id="CHEBI:29108"/>
        <label>1</label>
    </ligand>
</feature>
<dbReference type="PRINTS" id="PR00461">
    <property type="entry name" value="PLPEROXIDASE"/>
</dbReference>
<feature type="binding site" evidence="16">
    <location>
        <position position="74"/>
    </location>
    <ligand>
        <name>Ca(2+)</name>
        <dbReference type="ChEBI" id="CHEBI:29108"/>
        <label>1</label>
    </ligand>
</feature>
<keyword evidence="22" id="KW-1185">Reference proteome</keyword>
<comment type="cofactor">
    <cofactor evidence="16 19">
        <name>heme b</name>
        <dbReference type="ChEBI" id="CHEBI:60344"/>
    </cofactor>
    <text evidence="16 19">Binds 1 heme b (iron(II)-protoporphyrin IX) group per subunit.</text>
</comment>
<dbReference type="SUPFAM" id="SSF48113">
    <property type="entry name" value="Heme-dependent peroxidases"/>
    <property type="match status" value="1"/>
</dbReference>
<dbReference type="PROSITE" id="PS00436">
    <property type="entry name" value="PEROXIDASE_2"/>
    <property type="match status" value="1"/>
</dbReference>
<evidence type="ECO:0000256" key="12">
    <source>
        <dbReference type="ARBA" id="ARBA00023283"/>
    </source>
</evidence>
<keyword evidence="19" id="KW-0732">Signal</keyword>
<feature type="binding site" evidence="16">
    <location>
        <position position="76"/>
    </location>
    <ligand>
        <name>Ca(2+)</name>
        <dbReference type="ChEBI" id="CHEBI:29108"/>
        <label>1</label>
    </ligand>
</feature>
<evidence type="ECO:0000256" key="17">
    <source>
        <dbReference type="PIRSR" id="PIRSR600823-4"/>
    </source>
</evidence>
<evidence type="ECO:0000256" key="9">
    <source>
        <dbReference type="ARBA" id="ARBA00023002"/>
    </source>
</evidence>
<dbReference type="InterPro" id="IPR000823">
    <property type="entry name" value="Peroxidase_pln"/>
</dbReference>
<dbReference type="Gene3D" id="1.10.520.10">
    <property type="match status" value="1"/>
</dbReference>
<evidence type="ECO:0000256" key="15">
    <source>
        <dbReference type="PIRSR" id="PIRSR600823-2"/>
    </source>
</evidence>
<dbReference type="InterPro" id="IPR019793">
    <property type="entry name" value="Peroxidases_heam-ligand_BS"/>
</dbReference>
<dbReference type="EC" id="1.11.1.7" evidence="4 19"/>
<feature type="signal peptide" evidence="19">
    <location>
        <begin position="1"/>
        <end position="24"/>
    </location>
</feature>
<evidence type="ECO:0000256" key="19">
    <source>
        <dbReference type="RuleBase" id="RU362060"/>
    </source>
</evidence>
<dbReference type="Gene3D" id="1.10.420.10">
    <property type="entry name" value="Peroxidase, domain 2"/>
    <property type="match status" value="1"/>
</dbReference>
<keyword evidence="6 19" id="KW-0349">Heme</keyword>
<accession>A0A8K0IW52</accession>
<feature type="binding site" evidence="16">
    <location>
        <position position="197"/>
    </location>
    <ligand>
        <name>Ca(2+)</name>
        <dbReference type="ChEBI" id="CHEBI:29108"/>
        <label>2</label>
    </ligand>
</feature>
<evidence type="ECO:0000256" key="16">
    <source>
        <dbReference type="PIRSR" id="PIRSR600823-3"/>
    </source>
</evidence>
<dbReference type="GO" id="GO:0042744">
    <property type="term" value="P:hydrogen peroxide catabolic process"/>
    <property type="evidence" value="ECO:0007669"/>
    <property type="project" value="UniProtKB-KW"/>
</dbReference>
<keyword evidence="11 18" id="KW-1015">Disulfide bond</keyword>
<dbReference type="Proteomes" id="UP000797356">
    <property type="component" value="Chromosome 14"/>
</dbReference>
<dbReference type="PRINTS" id="PR00458">
    <property type="entry name" value="PEROXIDASE"/>
</dbReference>
<feature type="disulfide bond" evidence="18">
    <location>
        <begin position="68"/>
        <end position="73"/>
    </location>
</feature>
<comment type="catalytic activity">
    <reaction evidence="1 19">
        <text>2 a phenolic donor + H2O2 = 2 a phenolic radical donor + 2 H2O</text>
        <dbReference type="Rhea" id="RHEA:56136"/>
        <dbReference type="ChEBI" id="CHEBI:15377"/>
        <dbReference type="ChEBI" id="CHEBI:16240"/>
        <dbReference type="ChEBI" id="CHEBI:139520"/>
        <dbReference type="ChEBI" id="CHEBI:139521"/>
        <dbReference type="EC" id="1.11.1.7"/>
    </reaction>
</comment>
<evidence type="ECO:0000256" key="13">
    <source>
        <dbReference type="ARBA" id="ARBA00023324"/>
    </source>
</evidence>
<evidence type="ECO:0000256" key="5">
    <source>
        <dbReference type="ARBA" id="ARBA00022559"/>
    </source>
</evidence>
<sequence length="328" mass="35399">MGNLRVALLLLTLSICLFPELGSAQLQRNYYSNICPNVESIVRNAVTKKFQQTFVTVPATLRLFFHDCFVQGCDASVIISSTANNTAEKDYPDNLSLAGDGFDTVIKAKEAVDAVPQCRSKVSCADILAMATRDVVALAGGPSYAVELGRLDGLSSTADGVKGKLPQPTFNLNQLTALFAANGLSQGDMIALSAAHTVGFSHCSRFANRIHNFSSQNPVDPTLNKTYASQLQAMCPKNVDPTVVVNMDPISPRTFDNQYYKNLQQGMGLFTSDQSLFTDPQSRPTVDSWAQSSSAFEKAFITAITKLGRVGVKTGSNGNIRRDCATFN</sequence>
<evidence type="ECO:0000256" key="1">
    <source>
        <dbReference type="ARBA" id="ARBA00000189"/>
    </source>
</evidence>
<feature type="binding site" evidence="16">
    <location>
        <position position="67"/>
    </location>
    <ligand>
        <name>Ca(2+)</name>
        <dbReference type="ChEBI" id="CHEBI:29108"/>
        <label>1</label>
    </ligand>
</feature>
<gene>
    <name evidence="21" type="ORF">COCNU_14G010560</name>
</gene>
<dbReference type="AlphaFoldDB" id="A0A8K0IW52"/>
<dbReference type="GO" id="GO:0046872">
    <property type="term" value="F:metal ion binding"/>
    <property type="evidence" value="ECO:0007669"/>
    <property type="project" value="UniProtKB-UniRule"/>
</dbReference>
<evidence type="ECO:0000256" key="11">
    <source>
        <dbReference type="ARBA" id="ARBA00023157"/>
    </source>
</evidence>
<evidence type="ECO:0000256" key="2">
    <source>
        <dbReference type="ARBA" id="ARBA00002322"/>
    </source>
</evidence>
<feature type="disulfide bond" evidence="18">
    <location>
        <begin position="203"/>
        <end position="235"/>
    </location>
</feature>
<comment type="similarity">
    <text evidence="19">Belongs to the peroxidase family. Classical plant (class III) peroxidase subfamily.</text>
</comment>
<dbReference type="GO" id="GO:0140825">
    <property type="term" value="F:lactoperoxidase activity"/>
    <property type="evidence" value="ECO:0007669"/>
    <property type="project" value="UniProtKB-EC"/>
</dbReference>
<feature type="binding site" evidence="16">
    <location>
        <position position="248"/>
    </location>
    <ligand>
        <name>Ca(2+)</name>
        <dbReference type="ChEBI" id="CHEBI:29108"/>
        <label>2</label>
    </ligand>
</feature>
<evidence type="ECO:0000259" key="20">
    <source>
        <dbReference type="PROSITE" id="PS50873"/>
    </source>
</evidence>
<dbReference type="FunFam" id="1.10.520.10:FF:000008">
    <property type="entry name" value="Peroxidase"/>
    <property type="match status" value="1"/>
</dbReference>
<keyword evidence="8 16" id="KW-0106">Calcium</keyword>
<dbReference type="GO" id="GO:0006979">
    <property type="term" value="P:response to oxidative stress"/>
    <property type="evidence" value="ECO:0007669"/>
    <property type="project" value="UniProtKB-UniRule"/>
</dbReference>
<feature type="active site" description="Proton acceptor" evidence="14">
    <location>
        <position position="66"/>
    </location>
</feature>
<evidence type="ECO:0000313" key="21">
    <source>
        <dbReference type="EMBL" id="KAG1368588.1"/>
    </source>
</evidence>
<comment type="subcellular location">
    <subcellularLocation>
        <location evidence="19">Secreted</location>
    </subcellularLocation>
</comment>
<keyword evidence="7 16" id="KW-0479">Metal-binding</keyword>
<keyword evidence="12" id="KW-0873">Pyrrolidone carboxylic acid</keyword>
<keyword evidence="19" id="KW-0964">Secreted</keyword>
<reference evidence="21" key="2">
    <citation type="submission" date="2019-07" db="EMBL/GenBank/DDBJ databases">
        <authorList>
            <person name="Yang Y."/>
            <person name="Bocs S."/>
            <person name="Baudouin L."/>
        </authorList>
    </citation>
    <scope>NUCLEOTIDE SEQUENCE</scope>
    <source>
        <tissue evidence="21">Spear leaf of Hainan Tall coconut</tissue>
    </source>
</reference>
<feature type="binding site" description="axial binding residue" evidence="16">
    <location>
        <position position="196"/>
    </location>
    <ligand>
        <name>heme b</name>
        <dbReference type="ChEBI" id="CHEBI:60344"/>
    </ligand>
    <ligandPart>
        <name>Fe</name>
        <dbReference type="ChEBI" id="CHEBI:18248"/>
    </ligandPart>
</feature>
<comment type="caution">
    <text evidence="21">The sequence shown here is derived from an EMBL/GenBank/DDBJ whole genome shotgun (WGS) entry which is preliminary data.</text>
</comment>
<reference evidence="21" key="1">
    <citation type="journal article" date="2017" name="Gigascience">
        <title>The genome draft of coconut (Cocos nucifera).</title>
        <authorList>
            <person name="Xiao Y."/>
            <person name="Xu P."/>
            <person name="Fan H."/>
            <person name="Baudouin L."/>
            <person name="Xia W."/>
            <person name="Bocs S."/>
            <person name="Xu J."/>
            <person name="Li Q."/>
            <person name="Guo A."/>
            <person name="Zhou L."/>
            <person name="Li J."/>
            <person name="Wu Y."/>
            <person name="Ma Z."/>
            <person name="Armero A."/>
            <person name="Issali A.E."/>
            <person name="Liu N."/>
            <person name="Peng M."/>
            <person name="Yang Y."/>
        </authorList>
    </citation>
    <scope>NUCLEOTIDE SEQUENCE</scope>
    <source>
        <tissue evidence="21">Spear leaf of Hainan Tall coconut</tissue>
    </source>
</reference>
<dbReference type="PANTHER" id="PTHR31517">
    <property type="match status" value="1"/>
</dbReference>
<comment type="function">
    <text evidence="2">Removal of H(2)O(2), oxidation of toxic reductants, biosynthesis and degradation of lignin, suberization, auxin catabolism, response to environmental stresses such as wounding, pathogen attack and oxidative stress. These functions might be dependent on each isozyme/isoform in each plant tissue.</text>
</comment>
<proteinExistence type="inferred from homology"/>
<feature type="binding site" evidence="16">
    <location>
        <position position="72"/>
    </location>
    <ligand>
        <name>Ca(2+)</name>
        <dbReference type="ChEBI" id="CHEBI:29108"/>
        <label>1</label>
    </ligand>
</feature>
<comment type="similarity">
    <text evidence="3">Belongs to the peroxidase family. Ascorbate peroxidase subfamily.</text>
</comment>
<evidence type="ECO:0000256" key="6">
    <source>
        <dbReference type="ARBA" id="ARBA00022617"/>
    </source>
</evidence>
<keyword evidence="13 19" id="KW-0376">Hydrogen peroxide</keyword>
<evidence type="ECO:0000256" key="10">
    <source>
        <dbReference type="ARBA" id="ARBA00023004"/>
    </source>
</evidence>
<evidence type="ECO:0000256" key="3">
    <source>
        <dbReference type="ARBA" id="ARBA00006873"/>
    </source>
</evidence>
<feature type="binding site" evidence="15">
    <location>
        <position position="166"/>
    </location>
    <ligand>
        <name>substrate</name>
    </ligand>
</feature>
<dbReference type="Pfam" id="PF00141">
    <property type="entry name" value="peroxidase"/>
    <property type="match status" value="1"/>
</dbReference>
<feature type="chain" id="PRO_5035488179" description="Peroxidase" evidence="19">
    <location>
        <begin position="25"/>
        <end position="328"/>
    </location>
</feature>
<dbReference type="OrthoDB" id="2113341at2759"/>
<evidence type="ECO:0000256" key="18">
    <source>
        <dbReference type="PIRSR" id="PIRSR600823-5"/>
    </source>
</evidence>
<dbReference type="FunFam" id="1.10.420.10:FF:000001">
    <property type="entry name" value="Peroxidase"/>
    <property type="match status" value="1"/>
</dbReference>
<evidence type="ECO:0000313" key="22">
    <source>
        <dbReference type="Proteomes" id="UP000797356"/>
    </source>
</evidence>
<feature type="disulfide bond" evidence="18">
    <location>
        <begin position="124"/>
        <end position="324"/>
    </location>
</feature>
<evidence type="ECO:0000256" key="8">
    <source>
        <dbReference type="ARBA" id="ARBA00022837"/>
    </source>
</evidence>
<keyword evidence="10 16" id="KW-0408">Iron</keyword>
<dbReference type="InterPro" id="IPR010255">
    <property type="entry name" value="Haem_peroxidase_sf"/>
</dbReference>
<evidence type="ECO:0000256" key="14">
    <source>
        <dbReference type="PIRSR" id="PIRSR600823-1"/>
    </source>
</evidence>
<name>A0A8K0IW52_COCNU</name>
<dbReference type="PROSITE" id="PS50873">
    <property type="entry name" value="PEROXIDASE_4"/>
    <property type="match status" value="1"/>
</dbReference>
<dbReference type="PROSITE" id="PS00435">
    <property type="entry name" value="PEROXIDASE_1"/>
    <property type="match status" value="1"/>
</dbReference>
<organism evidence="21 22">
    <name type="scientific">Cocos nucifera</name>
    <name type="common">Coconut palm</name>
    <dbReference type="NCBI Taxonomy" id="13894"/>
    <lineage>
        <taxon>Eukaryota</taxon>
        <taxon>Viridiplantae</taxon>
        <taxon>Streptophyta</taxon>
        <taxon>Embryophyta</taxon>
        <taxon>Tracheophyta</taxon>
        <taxon>Spermatophyta</taxon>
        <taxon>Magnoliopsida</taxon>
        <taxon>Liliopsida</taxon>
        <taxon>Arecaceae</taxon>
        <taxon>Arecoideae</taxon>
        <taxon>Cocoseae</taxon>
        <taxon>Attaleinae</taxon>
        <taxon>Cocos</taxon>
    </lineage>
</organism>
<dbReference type="InterPro" id="IPR033905">
    <property type="entry name" value="Secretory_peroxidase"/>
</dbReference>
<evidence type="ECO:0000256" key="4">
    <source>
        <dbReference type="ARBA" id="ARBA00012313"/>
    </source>
</evidence>
<dbReference type="InterPro" id="IPR002016">
    <property type="entry name" value="Haem_peroxidase"/>
</dbReference>
<feature type="disulfide bond" evidence="18">
    <location>
        <begin position="35"/>
        <end position="118"/>
    </location>
</feature>
<keyword evidence="5 19" id="KW-0575">Peroxidase</keyword>
<evidence type="ECO:0000256" key="7">
    <source>
        <dbReference type="ARBA" id="ARBA00022723"/>
    </source>
</evidence>
<dbReference type="GO" id="GO:0020037">
    <property type="term" value="F:heme binding"/>
    <property type="evidence" value="ECO:0007669"/>
    <property type="project" value="UniProtKB-UniRule"/>
</dbReference>
<dbReference type="PANTHER" id="PTHR31517:SF3">
    <property type="entry name" value="PEROXIDASE"/>
    <property type="match status" value="1"/>
</dbReference>
<feature type="site" description="Transition state stabilizer" evidence="17">
    <location>
        <position position="62"/>
    </location>
</feature>
<feature type="binding site" evidence="16">
    <location>
        <position position="88"/>
    </location>
    <ligand>
        <name>Ca(2+)</name>
        <dbReference type="ChEBI" id="CHEBI:29108"/>
        <label>1</label>
    </ligand>
</feature>
<dbReference type="CDD" id="cd00693">
    <property type="entry name" value="secretory_peroxidase"/>
    <property type="match status" value="1"/>
</dbReference>